<dbReference type="NCBIfam" id="NF001543">
    <property type="entry name" value="PRK00373.1-2"/>
    <property type="match status" value="1"/>
</dbReference>
<name>A0A644Z254_9ZZZZ</name>
<dbReference type="NCBIfam" id="TIGR00309">
    <property type="entry name" value="V_ATPase_subD"/>
    <property type="match status" value="1"/>
</dbReference>
<dbReference type="FunFam" id="1.10.287.3240:FF:000007">
    <property type="entry name" value="V-type ATP synthase subunit D"/>
    <property type="match status" value="1"/>
</dbReference>
<evidence type="ECO:0000256" key="2">
    <source>
        <dbReference type="ARBA" id="ARBA00022448"/>
    </source>
</evidence>
<dbReference type="Pfam" id="PF01813">
    <property type="entry name" value="ATP-synt_D"/>
    <property type="match status" value="1"/>
</dbReference>
<keyword evidence="3" id="KW-0406">Ion transport</keyword>
<protein>
    <submittedName>
        <fullName evidence="4">V-type sodium ATPase subunit D</fullName>
    </submittedName>
</protein>
<dbReference type="GO" id="GO:0046961">
    <property type="term" value="F:proton-transporting ATPase activity, rotational mechanism"/>
    <property type="evidence" value="ECO:0007669"/>
    <property type="project" value="InterPro"/>
</dbReference>
<dbReference type="HAMAP" id="MF_00271">
    <property type="entry name" value="ATP_synth_D_arch"/>
    <property type="match status" value="1"/>
</dbReference>
<reference evidence="4" key="1">
    <citation type="submission" date="2019-08" db="EMBL/GenBank/DDBJ databases">
        <authorList>
            <person name="Kucharzyk K."/>
            <person name="Murdoch R.W."/>
            <person name="Higgins S."/>
            <person name="Loffler F."/>
        </authorList>
    </citation>
    <scope>NUCLEOTIDE SEQUENCE</scope>
</reference>
<dbReference type="PANTHER" id="PTHR11671">
    <property type="entry name" value="V-TYPE ATP SYNTHASE SUBUNIT D"/>
    <property type="match status" value="1"/>
</dbReference>
<proteinExistence type="inferred from homology"/>
<evidence type="ECO:0000256" key="1">
    <source>
        <dbReference type="ARBA" id="ARBA00005850"/>
    </source>
</evidence>
<evidence type="ECO:0000256" key="3">
    <source>
        <dbReference type="ARBA" id="ARBA00023065"/>
    </source>
</evidence>
<dbReference type="Gene3D" id="1.10.287.3240">
    <property type="match status" value="1"/>
</dbReference>
<evidence type="ECO:0000313" key="4">
    <source>
        <dbReference type="EMBL" id="MPM34985.1"/>
    </source>
</evidence>
<dbReference type="InterPro" id="IPR002699">
    <property type="entry name" value="V_ATPase_D"/>
</dbReference>
<dbReference type="AlphaFoldDB" id="A0A644Z254"/>
<organism evidence="4">
    <name type="scientific">bioreactor metagenome</name>
    <dbReference type="NCBI Taxonomy" id="1076179"/>
    <lineage>
        <taxon>unclassified sequences</taxon>
        <taxon>metagenomes</taxon>
        <taxon>ecological metagenomes</taxon>
    </lineage>
</organism>
<keyword evidence="2" id="KW-0813">Transport</keyword>
<gene>
    <name evidence="4" type="primary">ntpD_12</name>
    <name evidence="4" type="ORF">SDC9_81575</name>
</gene>
<comment type="similarity">
    <text evidence="1">Belongs to the V-ATPase D subunit family.</text>
</comment>
<accession>A0A644Z254</accession>
<comment type="caution">
    <text evidence="4">The sequence shown here is derived from an EMBL/GenBank/DDBJ whole genome shotgun (WGS) entry which is preliminary data.</text>
</comment>
<dbReference type="EMBL" id="VSSQ01007144">
    <property type="protein sequence ID" value="MPM34985.1"/>
    <property type="molecule type" value="Genomic_DNA"/>
</dbReference>
<sequence>MAKLNVNPTRMELTGLKKRLSTAKRGHKLLKDKQDELMRRFIELIKRNKSLRMKVEEELQDSFKDFLLASAVMSPEMLEEAVAFPKENITVDIKKKNVMSVNVPVMNFIRKLEGDEGSIYPYGFAQTSSELDDAISKLYGIMSKLLELAEVEKACQLMADEIEKTRRRVNALEYRTIPDLEETIRFIRMKLDESERSTITRLMKVKDIISKEA</sequence>